<organism evidence="3 4">
    <name type="scientific">Hymenobacter amundsenii</name>
    <dbReference type="NCBI Taxonomy" id="2006685"/>
    <lineage>
        <taxon>Bacteria</taxon>
        <taxon>Pseudomonadati</taxon>
        <taxon>Bacteroidota</taxon>
        <taxon>Cytophagia</taxon>
        <taxon>Cytophagales</taxon>
        <taxon>Hymenobacteraceae</taxon>
        <taxon>Hymenobacter</taxon>
    </lineage>
</organism>
<feature type="transmembrane region" description="Helical" evidence="2">
    <location>
        <begin position="16"/>
        <end position="34"/>
    </location>
</feature>
<protein>
    <submittedName>
        <fullName evidence="3">Uncharacterized protein</fullName>
    </submittedName>
</protein>
<evidence type="ECO:0000256" key="1">
    <source>
        <dbReference type="SAM" id="MobiDB-lite"/>
    </source>
</evidence>
<evidence type="ECO:0000256" key="2">
    <source>
        <dbReference type="SAM" id="Phobius"/>
    </source>
</evidence>
<name>A0A246FIW9_9BACT</name>
<keyword evidence="2" id="KW-1133">Transmembrane helix</keyword>
<proteinExistence type="predicted"/>
<evidence type="ECO:0000313" key="3">
    <source>
        <dbReference type="EMBL" id="OWP62468.1"/>
    </source>
</evidence>
<keyword evidence="4" id="KW-1185">Reference proteome</keyword>
<dbReference type="RefSeq" id="WP_088465047.1">
    <property type="nucleotide sequence ID" value="NZ_NIRR01000024.1"/>
</dbReference>
<accession>A0A246FIW9</accession>
<keyword evidence="2" id="KW-0812">Transmembrane</keyword>
<feature type="region of interest" description="Disordered" evidence="1">
    <location>
        <begin position="44"/>
        <end position="72"/>
    </location>
</feature>
<reference evidence="3 4" key="1">
    <citation type="submission" date="2017-06" db="EMBL/GenBank/DDBJ databases">
        <title>Hymenobacter amundsenii sp. nov. isolated from regoliths in Antarctica.</title>
        <authorList>
            <person name="Sedlacek I."/>
            <person name="Kralova S."/>
            <person name="Pantucek R."/>
            <person name="Svec P."/>
            <person name="Holochova P."/>
            <person name="Stankova E."/>
            <person name="Vrbovska V."/>
            <person name="Busse H.-J."/>
        </authorList>
    </citation>
    <scope>NUCLEOTIDE SEQUENCE [LARGE SCALE GENOMIC DNA]</scope>
    <source>
        <strain evidence="3 4">CCM 8682</strain>
    </source>
</reference>
<comment type="caution">
    <text evidence="3">The sequence shown here is derived from an EMBL/GenBank/DDBJ whole genome shotgun (WGS) entry which is preliminary data.</text>
</comment>
<dbReference type="OrthoDB" id="885202at2"/>
<evidence type="ECO:0000313" key="4">
    <source>
        <dbReference type="Proteomes" id="UP000197277"/>
    </source>
</evidence>
<dbReference type="EMBL" id="NIRR01000024">
    <property type="protein sequence ID" value="OWP62468.1"/>
    <property type="molecule type" value="Genomic_DNA"/>
</dbReference>
<dbReference type="AlphaFoldDB" id="A0A246FIW9"/>
<gene>
    <name evidence="3" type="ORF">CDA63_13805</name>
</gene>
<dbReference type="Proteomes" id="UP000197277">
    <property type="component" value="Unassembled WGS sequence"/>
</dbReference>
<keyword evidence="2" id="KW-0472">Membrane</keyword>
<sequence>MADINIQRKKNTPSPWLLLLLVLAIVGVGAWFLFKAEINASRDLPPPPPPASTPAAPDSLIGAETGPRPDNNAVNELATSAPVTPEVLAAFATSDAGRPGYATEGLRLLTSALVSLADRDDLRTPEVQTRRDDLTSATSRLDEPAARLRPGLVAAASLIETMQQQGYPELEAEVQRLNSQAGDLTGQTATAEQQQALRAYFGRAAALVRALNTPPAVR</sequence>